<dbReference type="PANTHER" id="PTHR48098">
    <property type="entry name" value="ENTEROCHELIN ESTERASE-RELATED"/>
    <property type="match status" value="1"/>
</dbReference>
<accession>A0ABP4LHL1</accession>
<dbReference type="InterPro" id="IPR029058">
    <property type="entry name" value="AB_hydrolase_fold"/>
</dbReference>
<dbReference type="SUPFAM" id="SSF53474">
    <property type="entry name" value="alpha/beta-Hydrolases"/>
    <property type="match status" value="1"/>
</dbReference>
<keyword evidence="3" id="KW-1185">Reference proteome</keyword>
<protein>
    <recommendedName>
        <fullName evidence="4">Esterase</fullName>
    </recommendedName>
</protein>
<evidence type="ECO:0000313" key="2">
    <source>
        <dbReference type="EMBL" id="GAA1524154.1"/>
    </source>
</evidence>
<evidence type="ECO:0008006" key="4">
    <source>
        <dbReference type="Google" id="ProtNLM"/>
    </source>
</evidence>
<dbReference type="Proteomes" id="UP001500363">
    <property type="component" value="Unassembled WGS sequence"/>
</dbReference>
<name>A0ABP4LHL1_9ACTN</name>
<sequence length="239" mass="25433">MFAVVGGAPPQPGWVRSDAPPGGLTSQSFGSSVVHVYQAVGARPGAPLVVLFDGGRWLDLGITTLLDNLTADGLVEPAIVVLVDKIGTAARYRGLTLPRYFEPLLADLIPCVTDGWKVTTDPARTVVAGQSLGGLLATYLARTQPWRFGAVLAQSTSYWWPGQDEPGELCGEAELAAADGPRTRFVLSAGKLERDVLTGNRRMRDALSGEIVYREYQGGHDFACWKGELADGLIALLPG</sequence>
<organism evidence="2 3">
    <name type="scientific">Kribbella lupini</name>
    <dbReference type="NCBI Taxonomy" id="291602"/>
    <lineage>
        <taxon>Bacteria</taxon>
        <taxon>Bacillati</taxon>
        <taxon>Actinomycetota</taxon>
        <taxon>Actinomycetes</taxon>
        <taxon>Propionibacteriales</taxon>
        <taxon>Kribbellaceae</taxon>
        <taxon>Kribbella</taxon>
    </lineage>
</organism>
<proteinExistence type="predicted"/>
<dbReference type="PANTHER" id="PTHR48098:SF3">
    <property type="entry name" value="IRON(III) ENTEROBACTIN ESTERASE"/>
    <property type="match status" value="1"/>
</dbReference>
<comment type="caution">
    <text evidence="2">The sequence shown here is derived from an EMBL/GenBank/DDBJ whole genome shotgun (WGS) entry which is preliminary data.</text>
</comment>
<evidence type="ECO:0000313" key="3">
    <source>
        <dbReference type="Proteomes" id="UP001500363"/>
    </source>
</evidence>
<dbReference type="RefSeq" id="WP_344178643.1">
    <property type="nucleotide sequence ID" value="NZ_BAAANC010000002.1"/>
</dbReference>
<reference evidence="3" key="1">
    <citation type="journal article" date="2019" name="Int. J. Syst. Evol. Microbiol.">
        <title>The Global Catalogue of Microorganisms (GCM) 10K type strain sequencing project: providing services to taxonomists for standard genome sequencing and annotation.</title>
        <authorList>
            <consortium name="The Broad Institute Genomics Platform"/>
            <consortium name="The Broad Institute Genome Sequencing Center for Infectious Disease"/>
            <person name="Wu L."/>
            <person name="Ma J."/>
        </authorList>
    </citation>
    <scope>NUCLEOTIDE SEQUENCE [LARGE SCALE GENOMIC DNA]</scope>
    <source>
        <strain evidence="3">JCM 14303</strain>
    </source>
</reference>
<feature type="region of interest" description="Disordered" evidence="1">
    <location>
        <begin position="1"/>
        <end position="20"/>
    </location>
</feature>
<dbReference type="InterPro" id="IPR000801">
    <property type="entry name" value="Esterase-like"/>
</dbReference>
<dbReference type="EMBL" id="BAAANC010000002">
    <property type="protein sequence ID" value="GAA1524154.1"/>
    <property type="molecule type" value="Genomic_DNA"/>
</dbReference>
<dbReference type="Pfam" id="PF00756">
    <property type="entry name" value="Esterase"/>
    <property type="match status" value="1"/>
</dbReference>
<dbReference type="Gene3D" id="3.40.50.1820">
    <property type="entry name" value="alpha/beta hydrolase"/>
    <property type="match status" value="1"/>
</dbReference>
<evidence type="ECO:0000256" key="1">
    <source>
        <dbReference type="SAM" id="MobiDB-lite"/>
    </source>
</evidence>
<gene>
    <name evidence="2" type="ORF">GCM10009741_26980</name>
</gene>
<dbReference type="InterPro" id="IPR050583">
    <property type="entry name" value="Mycobacterial_A85_antigen"/>
</dbReference>